<evidence type="ECO:0000313" key="2">
    <source>
        <dbReference type="Proteomes" id="UP000184267"/>
    </source>
</evidence>
<accession>A0A1M2W767</accession>
<protein>
    <recommendedName>
        <fullName evidence="3">F-box domain-containing protein</fullName>
    </recommendedName>
</protein>
<reference evidence="1 2" key="1">
    <citation type="submission" date="2016-10" db="EMBL/GenBank/DDBJ databases">
        <title>Genome sequence of the basidiomycete white-rot fungus Trametes pubescens.</title>
        <authorList>
            <person name="Makela M.R."/>
            <person name="Granchi Z."/>
            <person name="Peng M."/>
            <person name="De Vries R.P."/>
            <person name="Grigoriev I."/>
            <person name="Riley R."/>
            <person name="Hilden K."/>
        </authorList>
    </citation>
    <scope>NUCLEOTIDE SEQUENCE [LARGE SCALE GENOMIC DNA]</scope>
    <source>
        <strain evidence="1 2">FBCC735</strain>
    </source>
</reference>
<dbReference type="AlphaFoldDB" id="A0A1M2W767"/>
<gene>
    <name evidence="1" type="ORF">TRAPUB_5069</name>
</gene>
<dbReference type="EMBL" id="MNAD01000141">
    <property type="protein sequence ID" value="OJT15691.1"/>
    <property type="molecule type" value="Genomic_DNA"/>
</dbReference>
<sequence>MGAEYLLLNGVSLTTDAHIESFDAFIFADPSSRLPLLHHLTLARSPENSTNPIWTGLLINKLLSNVAAHGRLLTLTVRYSEDLLCSWEELPLTIARLSTLEHLKITSVGLKGFSMLDNLSSRLLSAHISVREGHWESDEGDGVPSLALLLNSRNTMQRMRLTGFSSYWPPEISFPNVTSLTLRHGPIPRTSNLVHCFPNLHELRMLFMDTLGESLRVAREINQNGQRHYGTWTSLRHFSGSPCALFVLAIRAHIPSLMLHEEAPIPLLAYVDVVLLDARPLHLELSMPTGSTPITLGFLDMIVNSSMGNLLSLCLTLHIRAFEKDLDLGQAWNVVYHIVSSLTRLTSVDITFTLCLPKACFVEKLTEGWNLDSMARLIRRNHASRTLKSVTLSLLNHRTRGNRIARLGPVHEPEHPYGAEARDLLFFEEDEP</sequence>
<organism evidence="1 2">
    <name type="scientific">Trametes pubescens</name>
    <name type="common">White-rot fungus</name>
    <dbReference type="NCBI Taxonomy" id="154538"/>
    <lineage>
        <taxon>Eukaryota</taxon>
        <taxon>Fungi</taxon>
        <taxon>Dikarya</taxon>
        <taxon>Basidiomycota</taxon>
        <taxon>Agaricomycotina</taxon>
        <taxon>Agaricomycetes</taxon>
        <taxon>Polyporales</taxon>
        <taxon>Polyporaceae</taxon>
        <taxon>Trametes</taxon>
    </lineage>
</organism>
<keyword evidence="2" id="KW-1185">Reference proteome</keyword>
<comment type="caution">
    <text evidence="1">The sequence shown here is derived from an EMBL/GenBank/DDBJ whole genome shotgun (WGS) entry which is preliminary data.</text>
</comment>
<dbReference type="OMA" id="CSWEELP"/>
<dbReference type="Proteomes" id="UP000184267">
    <property type="component" value="Unassembled WGS sequence"/>
</dbReference>
<evidence type="ECO:0008006" key="3">
    <source>
        <dbReference type="Google" id="ProtNLM"/>
    </source>
</evidence>
<evidence type="ECO:0000313" key="1">
    <source>
        <dbReference type="EMBL" id="OJT15691.1"/>
    </source>
</evidence>
<proteinExistence type="predicted"/>
<name>A0A1M2W767_TRAPU</name>
<dbReference type="OrthoDB" id="2758445at2759"/>